<protein>
    <submittedName>
        <fullName evidence="1">Uncharacterized protein</fullName>
    </submittedName>
</protein>
<accession>A0AAN8T9R5</accession>
<dbReference type="EMBL" id="JBANQN010000009">
    <property type="protein sequence ID" value="KAK6781217.1"/>
    <property type="molecule type" value="Genomic_DNA"/>
</dbReference>
<comment type="caution">
    <text evidence="1">The sequence shown here is derived from an EMBL/GenBank/DDBJ whole genome shotgun (WGS) entry which is preliminary data.</text>
</comment>
<evidence type="ECO:0000313" key="2">
    <source>
        <dbReference type="Proteomes" id="UP001371456"/>
    </source>
</evidence>
<dbReference type="Proteomes" id="UP001371456">
    <property type="component" value="Unassembled WGS sequence"/>
</dbReference>
<reference evidence="1 2" key="1">
    <citation type="submission" date="2024-02" db="EMBL/GenBank/DDBJ databases">
        <title>de novo genome assembly of Solanum bulbocastanum strain 11H21.</title>
        <authorList>
            <person name="Hosaka A.J."/>
        </authorList>
    </citation>
    <scope>NUCLEOTIDE SEQUENCE [LARGE SCALE GENOMIC DNA]</scope>
    <source>
        <tissue evidence="1">Young leaves</tissue>
    </source>
</reference>
<proteinExistence type="predicted"/>
<evidence type="ECO:0000313" key="1">
    <source>
        <dbReference type="EMBL" id="KAK6781217.1"/>
    </source>
</evidence>
<keyword evidence="2" id="KW-1185">Reference proteome</keyword>
<organism evidence="1 2">
    <name type="scientific">Solanum bulbocastanum</name>
    <name type="common">Wild potato</name>
    <dbReference type="NCBI Taxonomy" id="147425"/>
    <lineage>
        <taxon>Eukaryota</taxon>
        <taxon>Viridiplantae</taxon>
        <taxon>Streptophyta</taxon>
        <taxon>Embryophyta</taxon>
        <taxon>Tracheophyta</taxon>
        <taxon>Spermatophyta</taxon>
        <taxon>Magnoliopsida</taxon>
        <taxon>eudicotyledons</taxon>
        <taxon>Gunneridae</taxon>
        <taxon>Pentapetalae</taxon>
        <taxon>asterids</taxon>
        <taxon>lamiids</taxon>
        <taxon>Solanales</taxon>
        <taxon>Solanaceae</taxon>
        <taxon>Solanoideae</taxon>
        <taxon>Solaneae</taxon>
        <taxon>Solanum</taxon>
    </lineage>
</organism>
<gene>
    <name evidence="1" type="ORF">RDI58_023401</name>
</gene>
<sequence>MRKLCKRRLQRKQQKRPPGVAMLELRILRNRKLGVVTSIAVSTLSFPFVCHVIHCLNIVMQYNLIRLDCQSIWF</sequence>
<dbReference type="AlphaFoldDB" id="A0AAN8T9R5"/>
<name>A0AAN8T9R5_SOLBU</name>